<accession>A0ABN6YYT6</accession>
<name>A0ABN6YYT6_9FIRM</name>
<dbReference type="RefSeq" id="WP_316265622.1">
    <property type="nucleotide sequence ID" value="NZ_AP027742.1"/>
</dbReference>
<evidence type="ECO:0000259" key="3">
    <source>
        <dbReference type="Pfam" id="PF17425"/>
    </source>
</evidence>
<evidence type="ECO:0000313" key="4">
    <source>
        <dbReference type="EMBL" id="BDZ78562.1"/>
    </source>
</evidence>
<dbReference type="Pfam" id="PF05935">
    <property type="entry name" value="Arylsulfotrans"/>
    <property type="match status" value="1"/>
</dbReference>
<dbReference type="EMBL" id="AP027742">
    <property type="protein sequence ID" value="BDZ78562.1"/>
    <property type="molecule type" value="Genomic_DNA"/>
</dbReference>
<protein>
    <recommendedName>
        <fullName evidence="3">Arylsulfotransferase N-terminal domain-containing protein</fullName>
    </recommendedName>
</protein>
<gene>
    <name evidence="4" type="ORF">Lac1_27450</name>
</gene>
<feature type="transmembrane region" description="Helical" evidence="2">
    <location>
        <begin position="7"/>
        <end position="28"/>
    </location>
</feature>
<keyword evidence="2" id="KW-0472">Membrane</keyword>
<dbReference type="Proteomes" id="UP001305815">
    <property type="component" value="Chromosome"/>
</dbReference>
<evidence type="ECO:0000313" key="5">
    <source>
        <dbReference type="Proteomes" id="UP001305815"/>
    </source>
</evidence>
<dbReference type="InterPro" id="IPR010262">
    <property type="entry name" value="Arylsulfotransferase_bact"/>
</dbReference>
<proteinExistence type="predicted"/>
<organism evidence="4 5">
    <name type="scientific">Claveliimonas bilis</name>
    <dbReference type="NCBI Taxonomy" id="3028070"/>
    <lineage>
        <taxon>Bacteria</taxon>
        <taxon>Bacillati</taxon>
        <taxon>Bacillota</taxon>
        <taxon>Clostridia</taxon>
        <taxon>Lachnospirales</taxon>
        <taxon>Lachnospiraceae</taxon>
        <taxon>Claveliimonas</taxon>
    </lineage>
</organism>
<dbReference type="InterPro" id="IPR035391">
    <property type="entry name" value="Arylsulfotran_N"/>
</dbReference>
<dbReference type="PROSITE" id="PS51257">
    <property type="entry name" value="PROKAR_LIPOPROTEIN"/>
    <property type="match status" value="1"/>
</dbReference>
<sequence length="531" mass="60695">MKRKEKIAAAVMILGVIACAVGVSVGMYREKAEDKETQADDQKQQLQKEEIRKIYNTDSQEEIREELDDKKEEKEYSESDMLVEYNPFGTNTLSLYVYFESEQAENVSCTIHVEDETIPDYTQQLTEDGSYVTEHEYQVLGLVPDHQNEIIFTFSLPDGSSYQETITYDMGSLMGTEETVLKSQDGTSEEELENGLYVILENDSSGLDFMYYYDNNGVIRGEVPIIGYRSHRILFDDDNMYYSISETRMAQMDELGQITQVYDLGQYELHHDYVFDDAGNILILASDTGQDSVEDIILRLDTEDGTVEEVLDLEDLFGSYKESCTENSDGELDWMHINTIQWMGEEEILLSSRETSSIIKIGDIYGSPQIDYIISDPAVWENTDYSSYVLEKDGDFPSQAGQHSITYVEDSSLPEGQYYIYMFNNNIGVSETRPEFDWTVIPGVQDSASDGTASYFYKYLVDEEKGTYQLTERFELPYSGYVSSVQEIGNNIVADSGMQGVFGEYDSSGELIRSFTMEKESFIYRVYKYNL</sequence>
<evidence type="ECO:0000256" key="1">
    <source>
        <dbReference type="SAM" id="MobiDB-lite"/>
    </source>
</evidence>
<dbReference type="Gene3D" id="2.60.40.3100">
    <property type="entry name" value="Arylsulphate sulphotransferase monomer, N-terminal domain"/>
    <property type="match status" value="1"/>
</dbReference>
<keyword evidence="2" id="KW-0812">Transmembrane</keyword>
<dbReference type="PANTHER" id="PTHR35340">
    <property type="entry name" value="PQQ ENZYME REPEAT PROTEIN-RELATED"/>
    <property type="match status" value="1"/>
</dbReference>
<dbReference type="InterPro" id="IPR038477">
    <property type="entry name" value="ASST_N_sf"/>
</dbReference>
<evidence type="ECO:0000256" key="2">
    <source>
        <dbReference type="SAM" id="Phobius"/>
    </source>
</evidence>
<keyword evidence="5" id="KW-1185">Reference proteome</keyword>
<keyword evidence="2" id="KW-1133">Transmembrane helix</keyword>
<dbReference type="InterPro" id="IPR053143">
    <property type="entry name" value="Arylsulfate_ST"/>
</dbReference>
<reference evidence="5" key="1">
    <citation type="journal article" date="2023" name="Int. J. Syst. Evol. Microbiol.">
        <title>Claveliimonas bilis gen. nov., sp. nov., deoxycholic acid-producing bacteria isolated from human faeces, and reclassification of Sellimonas monacensis Zenner et al. 2021 as Claveliimonas monacensis comb. nov.</title>
        <authorList>
            <person name="Hisatomi A."/>
            <person name="Kastawa N.W.E.P.G."/>
            <person name="Song I."/>
            <person name="Ohkuma M."/>
            <person name="Fukiya S."/>
            <person name="Sakamoto M."/>
        </authorList>
    </citation>
    <scope>NUCLEOTIDE SEQUENCE [LARGE SCALE GENOMIC DNA]</scope>
    <source>
        <strain evidence="5">12BBH14</strain>
    </source>
</reference>
<dbReference type="PANTHER" id="PTHR35340:SF5">
    <property type="entry name" value="ASST-DOMAIN-CONTAINING PROTEIN"/>
    <property type="match status" value="1"/>
</dbReference>
<feature type="domain" description="Arylsulfotransferase N-terminal" evidence="3">
    <location>
        <begin position="82"/>
        <end position="170"/>
    </location>
</feature>
<dbReference type="Pfam" id="PF17425">
    <property type="entry name" value="Arylsulfotran_N"/>
    <property type="match status" value="1"/>
</dbReference>
<feature type="region of interest" description="Disordered" evidence="1">
    <location>
        <begin position="31"/>
        <end position="54"/>
    </location>
</feature>